<sequence length="160" mass="18714">MEDRNFVFRRAELAESESVAAIARISRRHFLPYVPDLHSFEEDREYFSNIVFTESEVWVAEEDGILAGFCAFRLQWLDHLYCLPAYVGKNLGTKLLDKAKQGQTRLQLWVFQQNIRATSFYERHGFRKVRETDGSGCEENLPDALYEWRAQPVTDAWKSA</sequence>
<dbReference type="RefSeq" id="WP_063949787.1">
    <property type="nucleotide sequence ID" value="NZ_LXPS01000022.1"/>
</dbReference>
<name>A0A176X8H4_AGRTU</name>
<dbReference type="InterPro" id="IPR000182">
    <property type="entry name" value="GNAT_dom"/>
</dbReference>
<accession>A0A176X8H4</accession>
<dbReference type="GO" id="GO:0016747">
    <property type="term" value="F:acyltransferase activity, transferring groups other than amino-acyl groups"/>
    <property type="evidence" value="ECO:0007669"/>
    <property type="project" value="InterPro"/>
</dbReference>
<proteinExistence type="predicted"/>
<evidence type="ECO:0000313" key="3">
    <source>
        <dbReference type="Proteomes" id="UP000077098"/>
    </source>
</evidence>
<dbReference type="EMBL" id="LXPS01000022">
    <property type="protein sequence ID" value="OAE43782.1"/>
    <property type="molecule type" value="Genomic_DNA"/>
</dbReference>
<comment type="caution">
    <text evidence="2">The sequence shown here is derived from an EMBL/GenBank/DDBJ whole genome shotgun (WGS) entry which is preliminary data.</text>
</comment>
<feature type="domain" description="N-acetyltransferase" evidence="1">
    <location>
        <begin position="6"/>
        <end position="152"/>
    </location>
</feature>
<dbReference type="AlphaFoldDB" id="A0A176X8H4"/>
<dbReference type="InterPro" id="IPR016181">
    <property type="entry name" value="Acyl_CoA_acyltransferase"/>
</dbReference>
<dbReference type="Proteomes" id="UP000077098">
    <property type="component" value="Unassembled WGS sequence"/>
</dbReference>
<dbReference type="SUPFAM" id="SSF55729">
    <property type="entry name" value="Acyl-CoA N-acyltransferases (Nat)"/>
    <property type="match status" value="1"/>
</dbReference>
<evidence type="ECO:0000259" key="1">
    <source>
        <dbReference type="PROSITE" id="PS51186"/>
    </source>
</evidence>
<protein>
    <recommendedName>
        <fullName evidence="1">N-acetyltransferase domain-containing protein</fullName>
    </recommendedName>
</protein>
<dbReference type="Gene3D" id="3.40.630.30">
    <property type="match status" value="1"/>
</dbReference>
<gene>
    <name evidence="2" type="ORF">A7J57_03215</name>
</gene>
<dbReference type="PROSITE" id="PS51186">
    <property type="entry name" value="GNAT"/>
    <property type="match status" value="1"/>
</dbReference>
<dbReference type="CDD" id="cd04301">
    <property type="entry name" value="NAT_SF"/>
    <property type="match status" value="1"/>
</dbReference>
<reference evidence="2 3" key="1">
    <citation type="submission" date="2016-05" db="EMBL/GenBank/DDBJ databases">
        <authorList>
            <person name="Lavstsen T."/>
            <person name="Jespersen J.S."/>
        </authorList>
    </citation>
    <scope>NUCLEOTIDE SEQUENCE [LARGE SCALE GENOMIC DNA]</scope>
    <source>
        <strain evidence="2 3">KCJ1736</strain>
    </source>
</reference>
<organism evidence="2 3">
    <name type="scientific">Agrobacterium tumefaciens</name>
    <dbReference type="NCBI Taxonomy" id="358"/>
    <lineage>
        <taxon>Bacteria</taxon>
        <taxon>Pseudomonadati</taxon>
        <taxon>Pseudomonadota</taxon>
        <taxon>Alphaproteobacteria</taxon>
        <taxon>Hyphomicrobiales</taxon>
        <taxon>Rhizobiaceae</taxon>
        <taxon>Rhizobium/Agrobacterium group</taxon>
        <taxon>Agrobacterium</taxon>
        <taxon>Agrobacterium tumefaciens complex</taxon>
    </lineage>
</organism>
<dbReference type="Pfam" id="PF13508">
    <property type="entry name" value="Acetyltransf_7"/>
    <property type="match status" value="1"/>
</dbReference>
<evidence type="ECO:0000313" key="2">
    <source>
        <dbReference type="EMBL" id="OAE43782.1"/>
    </source>
</evidence>